<evidence type="ECO:0000313" key="3">
    <source>
        <dbReference type="Proteomes" id="UP001595636"/>
    </source>
</evidence>
<dbReference type="GO" id="GO:0016746">
    <property type="term" value="F:acyltransferase activity"/>
    <property type="evidence" value="ECO:0007669"/>
    <property type="project" value="UniProtKB-KW"/>
</dbReference>
<dbReference type="Proteomes" id="UP001595636">
    <property type="component" value="Unassembled WGS sequence"/>
</dbReference>
<dbReference type="EC" id="2.3.-.-" evidence="2"/>
<dbReference type="SUPFAM" id="SSF55729">
    <property type="entry name" value="Acyl-CoA N-acyltransferases (Nat)"/>
    <property type="match status" value="1"/>
</dbReference>
<reference evidence="3" key="1">
    <citation type="journal article" date="2019" name="Int. J. Syst. Evol. Microbiol.">
        <title>The Global Catalogue of Microorganisms (GCM) 10K type strain sequencing project: providing services to taxonomists for standard genome sequencing and annotation.</title>
        <authorList>
            <consortium name="The Broad Institute Genomics Platform"/>
            <consortium name="The Broad Institute Genome Sequencing Center for Infectious Disease"/>
            <person name="Wu L."/>
            <person name="Ma J."/>
        </authorList>
    </citation>
    <scope>NUCLEOTIDE SEQUENCE [LARGE SCALE GENOMIC DNA]</scope>
    <source>
        <strain evidence="3">KCTC 42195</strain>
    </source>
</reference>
<keyword evidence="3" id="KW-1185">Reference proteome</keyword>
<protein>
    <submittedName>
        <fullName evidence="2">GNAT family N-acetyltransferase</fullName>
        <ecNumber evidence="2">2.3.-.-</ecNumber>
    </submittedName>
</protein>
<evidence type="ECO:0000259" key="1">
    <source>
        <dbReference type="PROSITE" id="PS51186"/>
    </source>
</evidence>
<keyword evidence="2" id="KW-0808">Transferase</keyword>
<dbReference type="PANTHER" id="PTHR43441:SF11">
    <property type="entry name" value="RIBOSOMAL-PROTEIN-SERINE ACETYLTRANSFERASE"/>
    <property type="match status" value="1"/>
</dbReference>
<sequence>MTTSRITLCDAEERHAGQLYHLVNTSRDALGQWLPWVENARSEQDVRDFLQLRACESSVGSARTWLILIDDVPAGMCDLHDISHQDKRASLGYWLGDAFVGHGILPQALQQLLAIAFQQLGLHRLEIITAAANLRSCAVAERMGFHQEGVLRGYLHIRDRFWDARIYSLLQGEWAAQP</sequence>
<proteinExistence type="predicted"/>
<dbReference type="PANTHER" id="PTHR43441">
    <property type="entry name" value="RIBOSOMAL-PROTEIN-SERINE ACETYLTRANSFERASE"/>
    <property type="match status" value="1"/>
</dbReference>
<comment type="caution">
    <text evidence="2">The sequence shown here is derived from an EMBL/GenBank/DDBJ whole genome shotgun (WGS) entry which is preliminary data.</text>
</comment>
<accession>A0ABV7TQW3</accession>
<dbReference type="RefSeq" id="WP_390276383.1">
    <property type="nucleotide sequence ID" value="NZ_JBHRYH010000005.1"/>
</dbReference>
<keyword evidence="2" id="KW-0012">Acyltransferase</keyword>
<organism evidence="2 3">
    <name type="scientific">Vogesella amnigena</name>
    <dbReference type="NCBI Taxonomy" id="1507449"/>
    <lineage>
        <taxon>Bacteria</taxon>
        <taxon>Pseudomonadati</taxon>
        <taxon>Pseudomonadota</taxon>
        <taxon>Betaproteobacteria</taxon>
        <taxon>Neisseriales</taxon>
        <taxon>Chromobacteriaceae</taxon>
        <taxon>Vogesella</taxon>
    </lineage>
</organism>
<dbReference type="InterPro" id="IPR000182">
    <property type="entry name" value="GNAT_dom"/>
</dbReference>
<feature type="domain" description="N-acetyltransferase" evidence="1">
    <location>
        <begin position="20"/>
        <end position="172"/>
    </location>
</feature>
<dbReference type="InterPro" id="IPR051908">
    <property type="entry name" value="Ribosomal_N-acetyltransferase"/>
</dbReference>
<name>A0ABV7TQW3_9NEIS</name>
<dbReference type="Gene3D" id="3.40.630.30">
    <property type="match status" value="1"/>
</dbReference>
<dbReference type="InterPro" id="IPR016181">
    <property type="entry name" value="Acyl_CoA_acyltransferase"/>
</dbReference>
<gene>
    <name evidence="2" type="ORF">ACFOKJ_02325</name>
</gene>
<dbReference type="Pfam" id="PF13302">
    <property type="entry name" value="Acetyltransf_3"/>
    <property type="match status" value="1"/>
</dbReference>
<dbReference type="PROSITE" id="PS51186">
    <property type="entry name" value="GNAT"/>
    <property type="match status" value="1"/>
</dbReference>
<evidence type="ECO:0000313" key="2">
    <source>
        <dbReference type="EMBL" id="MFC3624979.1"/>
    </source>
</evidence>
<dbReference type="EMBL" id="JBHRYH010000005">
    <property type="protein sequence ID" value="MFC3624979.1"/>
    <property type="molecule type" value="Genomic_DNA"/>
</dbReference>